<dbReference type="KEGG" id="ppp:112283337"/>
<protein>
    <recommendedName>
        <fullName evidence="4">WW domain-containing protein</fullName>
    </recommendedName>
</protein>
<evidence type="ECO:0000313" key="6">
    <source>
        <dbReference type="EnsemblPlants" id="Pp3c6_24870V3.1"/>
    </source>
</evidence>
<dbReference type="PROSITE" id="PS50020">
    <property type="entry name" value="WW_DOMAIN_2"/>
    <property type="match status" value="1"/>
</dbReference>
<feature type="region of interest" description="Disordered" evidence="3">
    <location>
        <begin position="372"/>
        <end position="395"/>
    </location>
</feature>
<dbReference type="InterPro" id="IPR001202">
    <property type="entry name" value="WW_dom"/>
</dbReference>
<feature type="domain" description="WW" evidence="4">
    <location>
        <begin position="90"/>
        <end position="124"/>
    </location>
</feature>
<keyword evidence="2" id="KW-0963">Cytoplasm</keyword>
<dbReference type="AlphaFoldDB" id="A0A2K1KH09"/>
<evidence type="ECO:0000256" key="2">
    <source>
        <dbReference type="ARBA" id="ARBA00022490"/>
    </source>
</evidence>
<dbReference type="PANTHER" id="PTHR14791:SF42">
    <property type="entry name" value="F16L1.2 PROTEIN"/>
    <property type="match status" value="1"/>
</dbReference>
<reference evidence="5 7" key="1">
    <citation type="journal article" date="2008" name="Science">
        <title>The Physcomitrella genome reveals evolutionary insights into the conquest of land by plants.</title>
        <authorList>
            <person name="Rensing S."/>
            <person name="Lang D."/>
            <person name="Zimmer A."/>
            <person name="Terry A."/>
            <person name="Salamov A."/>
            <person name="Shapiro H."/>
            <person name="Nishiyama T."/>
            <person name="Perroud P.-F."/>
            <person name="Lindquist E."/>
            <person name="Kamisugi Y."/>
            <person name="Tanahashi T."/>
            <person name="Sakakibara K."/>
            <person name="Fujita T."/>
            <person name="Oishi K."/>
            <person name="Shin-I T."/>
            <person name="Kuroki Y."/>
            <person name="Toyoda A."/>
            <person name="Suzuki Y."/>
            <person name="Hashimoto A."/>
            <person name="Yamaguchi K."/>
            <person name="Sugano A."/>
            <person name="Kohara Y."/>
            <person name="Fujiyama A."/>
            <person name="Anterola A."/>
            <person name="Aoki S."/>
            <person name="Ashton N."/>
            <person name="Barbazuk W.B."/>
            <person name="Barker E."/>
            <person name="Bennetzen J."/>
            <person name="Bezanilla M."/>
            <person name="Blankenship R."/>
            <person name="Cho S.H."/>
            <person name="Dutcher S."/>
            <person name="Estelle M."/>
            <person name="Fawcett J.A."/>
            <person name="Gundlach H."/>
            <person name="Hanada K."/>
            <person name="Heyl A."/>
            <person name="Hicks K.A."/>
            <person name="Hugh J."/>
            <person name="Lohr M."/>
            <person name="Mayer K."/>
            <person name="Melkozernov A."/>
            <person name="Murata T."/>
            <person name="Nelson D."/>
            <person name="Pils B."/>
            <person name="Prigge M."/>
            <person name="Reiss B."/>
            <person name="Renner T."/>
            <person name="Rombauts S."/>
            <person name="Rushton P."/>
            <person name="Sanderfoot A."/>
            <person name="Schween G."/>
            <person name="Shiu S.-H."/>
            <person name="Stueber K."/>
            <person name="Theodoulou F.L."/>
            <person name="Tu H."/>
            <person name="Van de Peer Y."/>
            <person name="Verrier P.J."/>
            <person name="Waters E."/>
            <person name="Wood A."/>
            <person name="Yang L."/>
            <person name="Cove D."/>
            <person name="Cuming A."/>
            <person name="Hasebe M."/>
            <person name="Lucas S."/>
            <person name="Mishler D.B."/>
            <person name="Reski R."/>
            <person name="Grigoriev I."/>
            <person name="Quatrano R.S."/>
            <person name="Boore J.L."/>
        </authorList>
    </citation>
    <scope>NUCLEOTIDE SEQUENCE [LARGE SCALE GENOMIC DNA]</scope>
    <source>
        <strain evidence="6 7">cv. Gransden 2004</strain>
    </source>
</reference>
<dbReference type="GeneID" id="112283337"/>
<feature type="region of interest" description="Disordered" evidence="3">
    <location>
        <begin position="158"/>
        <end position="182"/>
    </location>
</feature>
<dbReference type="Proteomes" id="UP000006727">
    <property type="component" value="Chromosome 6"/>
</dbReference>
<feature type="compositionally biased region" description="Polar residues" evidence="3">
    <location>
        <begin position="161"/>
        <end position="170"/>
    </location>
</feature>
<evidence type="ECO:0000259" key="4">
    <source>
        <dbReference type="PROSITE" id="PS50020"/>
    </source>
</evidence>
<dbReference type="Gene3D" id="2.20.70.10">
    <property type="match status" value="1"/>
</dbReference>
<evidence type="ECO:0000256" key="3">
    <source>
        <dbReference type="SAM" id="MobiDB-lite"/>
    </source>
</evidence>
<gene>
    <name evidence="6" type="primary">LOC112283337</name>
    <name evidence="5" type="ORF">PHYPA_009446</name>
</gene>
<dbReference type="InterPro" id="IPR056440">
    <property type="entry name" value="Zn-ribbon_GIR1"/>
</dbReference>
<reference evidence="5 7" key="2">
    <citation type="journal article" date="2018" name="Plant J.">
        <title>The Physcomitrella patens chromosome-scale assembly reveals moss genome structure and evolution.</title>
        <authorList>
            <person name="Lang D."/>
            <person name="Ullrich K.K."/>
            <person name="Murat F."/>
            <person name="Fuchs J."/>
            <person name="Jenkins J."/>
            <person name="Haas F.B."/>
            <person name="Piednoel M."/>
            <person name="Gundlach H."/>
            <person name="Van Bel M."/>
            <person name="Meyberg R."/>
            <person name="Vives C."/>
            <person name="Morata J."/>
            <person name="Symeonidi A."/>
            <person name="Hiss M."/>
            <person name="Muchero W."/>
            <person name="Kamisugi Y."/>
            <person name="Saleh O."/>
            <person name="Blanc G."/>
            <person name="Decker E.L."/>
            <person name="van Gessel N."/>
            <person name="Grimwood J."/>
            <person name="Hayes R.D."/>
            <person name="Graham S.W."/>
            <person name="Gunter L.E."/>
            <person name="McDaniel S.F."/>
            <person name="Hoernstein S.N.W."/>
            <person name="Larsson A."/>
            <person name="Li F.W."/>
            <person name="Perroud P.F."/>
            <person name="Phillips J."/>
            <person name="Ranjan P."/>
            <person name="Rokshar D.S."/>
            <person name="Rothfels C.J."/>
            <person name="Schneider L."/>
            <person name="Shu S."/>
            <person name="Stevenson D.W."/>
            <person name="Thummler F."/>
            <person name="Tillich M."/>
            <person name="Villarreal Aguilar J.C."/>
            <person name="Widiez T."/>
            <person name="Wong G.K."/>
            <person name="Wymore A."/>
            <person name="Zhang Y."/>
            <person name="Zimmer A.D."/>
            <person name="Quatrano R.S."/>
            <person name="Mayer K.F.X."/>
            <person name="Goodstein D."/>
            <person name="Casacuberta J.M."/>
            <person name="Vandepoele K."/>
            <person name="Reski R."/>
            <person name="Cuming A.C."/>
            <person name="Tuskan G.A."/>
            <person name="Maumus F."/>
            <person name="Salse J."/>
            <person name="Schmutz J."/>
            <person name="Rensing S.A."/>
        </authorList>
    </citation>
    <scope>NUCLEOTIDE SEQUENCE [LARGE SCALE GENOMIC DNA]</scope>
    <source>
        <strain evidence="6 7">cv. Gransden 2004</strain>
    </source>
</reference>
<evidence type="ECO:0000256" key="1">
    <source>
        <dbReference type="ARBA" id="ARBA00004496"/>
    </source>
</evidence>
<evidence type="ECO:0000313" key="7">
    <source>
        <dbReference type="Proteomes" id="UP000006727"/>
    </source>
</evidence>
<dbReference type="EnsemblPlants" id="Pp3c6_24870V3.2">
    <property type="protein sequence ID" value="Pp3c6_24870V3.2"/>
    <property type="gene ID" value="Pp3c6_24870"/>
</dbReference>
<accession>A0A2K1KH09</accession>
<dbReference type="Pfam" id="PF24747">
    <property type="entry name" value="Zn-ribbon_GIR1"/>
    <property type="match status" value="1"/>
</dbReference>
<dbReference type="PANTHER" id="PTHR14791">
    <property type="entry name" value="BOMB/KIRA PROTEINS"/>
    <property type="match status" value="1"/>
</dbReference>
<dbReference type="OMA" id="MACANCL"/>
<sequence>MAVTMEVAWRGAALGNSPVVLSKKRAWGADAEKLMQLMVGQPGSSSVTKPEEVTLDLLGMAAAVPTSPSTAVTELLQDSSMALPELDPELPLPSGWEKCLDPKVGELYFVNRSTGVRTNEDPRKLQKEAALISEELTPSPLAHEFLCSKRSEILREESLRDSTLSESSGGASPRDNGPLQLLSFSTGKQQWNLQLDGRSTPSLSTMGGSPGVAPFLNFFDKEDSNLELNLNLSAGRDSPRRHRQQQTVCTMEMVQRALKRTEKVMGKCEMPIASFDLKHSGSTSSLTSIRFESSWSYSSPSTSSASSTSSRFQGVCGAVPVLDGPHGLRSSGLRLCEAESKKNALVMGACTQCLMYVMLNRSNPKCPRCQSEVPLDFTSPPSPKRQRPDTTTVHT</sequence>
<proteinExistence type="predicted"/>
<name>A0A2K1KH09_PHYPA</name>
<organism evidence="5">
    <name type="scientific">Physcomitrium patens</name>
    <name type="common">Spreading-leaved earth moss</name>
    <name type="synonym">Physcomitrella patens</name>
    <dbReference type="NCBI Taxonomy" id="3218"/>
    <lineage>
        <taxon>Eukaryota</taxon>
        <taxon>Viridiplantae</taxon>
        <taxon>Streptophyta</taxon>
        <taxon>Embryophyta</taxon>
        <taxon>Bryophyta</taxon>
        <taxon>Bryophytina</taxon>
        <taxon>Bryopsida</taxon>
        <taxon>Funariidae</taxon>
        <taxon>Funariales</taxon>
        <taxon>Funariaceae</taxon>
        <taxon>Physcomitrium</taxon>
    </lineage>
</organism>
<dbReference type="FunCoup" id="A0A2K1KH09">
    <property type="interactions" value="572"/>
</dbReference>
<dbReference type="OrthoDB" id="909275at2759"/>
<dbReference type="InterPro" id="IPR036020">
    <property type="entry name" value="WW_dom_sf"/>
</dbReference>
<dbReference type="SUPFAM" id="SSF51045">
    <property type="entry name" value="WW domain"/>
    <property type="match status" value="1"/>
</dbReference>
<dbReference type="GO" id="GO:0005737">
    <property type="term" value="C:cytoplasm"/>
    <property type="evidence" value="ECO:0007669"/>
    <property type="project" value="UniProtKB-SubCell"/>
</dbReference>
<dbReference type="Gramene" id="Pp3c6_24870V3.1">
    <property type="protein sequence ID" value="Pp3c6_24870V3.1"/>
    <property type="gene ID" value="Pp3c6_24870"/>
</dbReference>
<dbReference type="EnsemblPlants" id="Pp3c6_24870V3.1">
    <property type="protein sequence ID" value="Pp3c6_24870V3.1"/>
    <property type="gene ID" value="Pp3c6_24870"/>
</dbReference>
<dbReference type="Gramene" id="Pp3c6_24870V3.2">
    <property type="protein sequence ID" value="Pp3c6_24870V3.2"/>
    <property type="gene ID" value="Pp3c6_24870"/>
</dbReference>
<keyword evidence="7" id="KW-1185">Reference proteome</keyword>
<dbReference type="RefSeq" id="XP_024377681.1">
    <property type="nucleotide sequence ID" value="XM_024521913.2"/>
</dbReference>
<comment type="subcellular location">
    <subcellularLocation>
        <location evidence="1">Cytoplasm</location>
    </subcellularLocation>
</comment>
<dbReference type="PaxDb" id="3218-PP1S53_196V6.1"/>
<dbReference type="Pfam" id="PF00397">
    <property type="entry name" value="WW"/>
    <property type="match status" value="1"/>
</dbReference>
<reference evidence="6" key="3">
    <citation type="submission" date="2020-12" db="UniProtKB">
        <authorList>
            <consortium name="EnsemblPlants"/>
        </authorList>
    </citation>
    <scope>IDENTIFICATION</scope>
</reference>
<dbReference type="EMBL" id="ABEU02000006">
    <property type="protein sequence ID" value="PNR53071.1"/>
    <property type="molecule type" value="Genomic_DNA"/>
</dbReference>
<dbReference type="InterPro" id="IPR051105">
    <property type="entry name" value="WWC/KIBRA_Hippo_Reg"/>
</dbReference>
<evidence type="ECO:0000313" key="5">
    <source>
        <dbReference type="EMBL" id="PNR53071.1"/>
    </source>
</evidence>
<dbReference type="CDD" id="cd00201">
    <property type="entry name" value="WW"/>
    <property type="match status" value="1"/>
</dbReference>